<evidence type="ECO:0000313" key="2">
    <source>
        <dbReference type="EMBL" id="MFK4751466.1"/>
    </source>
</evidence>
<dbReference type="InterPro" id="IPR009057">
    <property type="entry name" value="Homeodomain-like_sf"/>
</dbReference>
<dbReference type="InterPro" id="IPR014875">
    <property type="entry name" value="Mor_transcription_activator"/>
</dbReference>
<comment type="caution">
    <text evidence="2">The sequence shown here is derived from an EMBL/GenBank/DDBJ whole genome shotgun (WGS) entry which is preliminary data.</text>
</comment>
<evidence type="ECO:0000259" key="1">
    <source>
        <dbReference type="Pfam" id="PF08765"/>
    </source>
</evidence>
<protein>
    <submittedName>
        <fullName evidence="2">Mor transcription activator family protein</fullName>
    </submittedName>
</protein>
<dbReference type="PANTHER" id="PTHR37812">
    <property type="entry name" value="MU-LIKE PROPHAGE FLUMU PROTEIN C"/>
    <property type="match status" value="1"/>
</dbReference>
<proteinExistence type="predicted"/>
<dbReference type="Pfam" id="PF08765">
    <property type="entry name" value="Mor"/>
    <property type="match status" value="1"/>
</dbReference>
<dbReference type="PANTHER" id="PTHR37812:SF1">
    <property type="entry name" value="MU-LIKE PROPHAGE FLUMU PROTEIN C"/>
    <property type="match status" value="1"/>
</dbReference>
<evidence type="ECO:0000313" key="3">
    <source>
        <dbReference type="Proteomes" id="UP001620597"/>
    </source>
</evidence>
<sequence length="141" mass="16454">MTHEHQHDLMPDAPIPDDALEHLDDVPAEARKKWPRDLIVIIAVLNSRFNRMGYSDADASKLTYNAVQELASYCGGRYFYLPKGDVLERAIRDGNLYDDWADRHMTPDQLAGKYRVTVQHVYRIIKEQRAYHQKKVQPELF</sequence>
<gene>
    <name evidence="2" type="ORF">WG929_03485</name>
</gene>
<dbReference type="SUPFAM" id="SSF46689">
    <property type="entry name" value="Homeodomain-like"/>
    <property type="match status" value="1"/>
</dbReference>
<dbReference type="EMBL" id="JBBKTX010000003">
    <property type="protein sequence ID" value="MFK4751466.1"/>
    <property type="molecule type" value="Genomic_DNA"/>
</dbReference>
<organism evidence="2 3">
    <name type="scientific">Oceanobacter antarcticus</name>
    <dbReference type="NCBI Taxonomy" id="3133425"/>
    <lineage>
        <taxon>Bacteria</taxon>
        <taxon>Pseudomonadati</taxon>
        <taxon>Pseudomonadota</taxon>
        <taxon>Gammaproteobacteria</taxon>
        <taxon>Oceanospirillales</taxon>
        <taxon>Oceanospirillaceae</taxon>
        <taxon>Oceanobacter</taxon>
    </lineage>
</organism>
<reference evidence="2 3" key="1">
    <citation type="submission" date="2024-03" db="EMBL/GenBank/DDBJ databases">
        <title>High-quality draft genome sequence of Oceanobacter sp. wDCs-4.</title>
        <authorList>
            <person name="Dong C."/>
        </authorList>
    </citation>
    <scope>NUCLEOTIDE SEQUENCE [LARGE SCALE GENOMIC DNA]</scope>
    <source>
        <strain evidence="3">wDCs-4</strain>
    </source>
</reference>
<dbReference type="Proteomes" id="UP001620597">
    <property type="component" value="Unassembled WGS sequence"/>
</dbReference>
<feature type="domain" description="Mor transcription activator" evidence="1">
    <location>
        <begin position="33"/>
        <end position="140"/>
    </location>
</feature>
<dbReference type="RefSeq" id="WP_416204921.1">
    <property type="nucleotide sequence ID" value="NZ_JBBKTX010000003.1"/>
</dbReference>
<dbReference type="Gene3D" id="1.10.10.60">
    <property type="entry name" value="Homeodomain-like"/>
    <property type="match status" value="1"/>
</dbReference>
<keyword evidence="3" id="KW-1185">Reference proteome</keyword>
<name>A0ABW8NES4_9GAMM</name>
<dbReference type="InterPro" id="IPR052411">
    <property type="entry name" value="c-mor_Regulatory_Protein"/>
</dbReference>
<accession>A0ABW8NES4</accession>